<evidence type="ECO:0000313" key="2">
    <source>
        <dbReference type="EMBL" id="SCU77978.1"/>
    </source>
</evidence>
<evidence type="ECO:0000256" key="1">
    <source>
        <dbReference type="SAM" id="Phobius"/>
    </source>
</evidence>
<sequence length="220" mass="25594">MNNLETYQPPTRKNLDKKHIRNQAYSLLCYPNIFAELMLAVAGIFDICNLFYARSFTLPLSIFKYESQEFPYDHHPELDNQKVPNKNIMGLLGDEIIGLVMSAFIPFITLSYSVDYSLRLYQGFVHYHGDVACSAITCPEKKDEYLRRLRRKYFIFTVMLTVDGFVYCLSDLTDERYNPICTAIITLSFAYSIPISAWYLWNCKKWGSELDFGDTNSEKV</sequence>
<feature type="transmembrane region" description="Helical" evidence="1">
    <location>
        <begin position="177"/>
        <end position="201"/>
    </location>
</feature>
<organism evidence="2 3">
    <name type="scientific">Lachancea mirantina</name>
    <dbReference type="NCBI Taxonomy" id="1230905"/>
    <lineage>
        <taxon>Eukaryota</taxon>
        <taxon>Fungi</taxon>
        <taxon>Dikarya</taxon>
        <taxon>Ascomycota</taxon>
        <taxon>Saccharomycotina</taxon>
        <taxon>Saccharomycetes</taxon>
        <taxon>Saccharomycetales</taxon>
        <taxon>Saccharomycetaceae</taxon>
        <taxon>Lachancea</taxon>
    </lineage>
</organism>
<feature type="transmembrane region" description="Helical" evidence="1">
    <location>
        <begin position="153"/>
        <end position="170"/>
    </location>
</feature>
<keyword evidence="1" id="KW-0812">Transmembrane</keyword>
<dbReference type="EMBL" id="LT598462">
    <property type="protein sequence ID" value="SCU77978.1"/>
    <property type="molecule type" value="Genomic_DNA"/>
</dbReference>
<keyword evidence="1" id="KW-0472">Membrane</keyword>
<feature type="transmembrane region" description="Helical" evidence="1">
    <location>
        <begin position="96"/>
        <end position="114"/>
    </location>
</feature>
<dbReference type="AlphaFoldDB" id="A0A1G4IMV0"/>
<accession>A0A1G4IMV0</accession>
<evidence type="ECO:0000313" key="3">
    <source>
        <dbReference type="Proteomes" id="UP000191024"/>
    </source>
</evidence>
<keyword evidence="1" id="KW-1133">Transmembrane helix</keyword>
<proteinExistence type="predicted"/>
<reference evidence="2 3" key="1">
    <citation type="submission" date="2016-03" db="EMBL/GenBank/DDBJ databases">
        <authorList>
            <person name="Devillers H."/>
        </authorList>
    </citation>
    <scope>NUCLEOTIDE SEQUENCE [LARGE SCALE GENOMIC DNA]</scope>
    <source>
        <strain evidence="2">CBS 11717</strain>
    </source>
</reference>
<name>A0A1G4IMV0_9SACH</name>
<protein>
    <submittedName>
        <fullName evidence="2">LAMI_0A02982g1_1</fullName>
    </submittedName>
</protein>
<keyword evidence="3" id="KW-1185">Reference proteome</keyword>
<dbReference type="Proteomes" id="UP000191024">
    <property type="component" value="Chromosome A"/>
</dbReference>
<feature type="transmembrane region" description="Helical" evidence="1">
    <location>
        <begin position="33"/>
        <end position="52"/>
    </location>
</feature>
<gene>
    <name evidence="2" type="ORF">LAMI_0A02982G</name>
</gene>